<evidence type="ECO:0000256" key="3">
    <source>
        <dbReference type="ARBA" id="ARBA00022723"/>
    </source>
</evidence>
<dbReference type="OrthoDB" id="9808002at2"/>
<evidence type="ECO:0000259" key="8">
    <source>
        <dbReference type="Pfam" id="PF00266"/>
    </source>
</evidence>
<dbReference type="Gene3D" id="1.10.260.50">
    <property type="match status" value="1"/>
</dbReference>
<dbReference type="GO" id="GO:0031071">
    <property type="term" value="F:cysteine desulfurase activity"/>
    <property type="evidence" value="ECO:0007669"/>
    <property type="project" value="UniProtKB-ARBA"/>
</dbReference>
<feature type="domain" description="Aminotransferase class V" evidence="8">
    <location>
        <begin position="2"/>
        <end position="365"/>
    </location>
</feature>
<dbReference type="FunFam" id="3.40.640.10:FF:000084">
    <property type="entry name" value="IscS-like cysteine desulfurase"/>
    <property type="match status" value="1"/>
</dbReference>
<keyword evidence="5" id="KW-0408">Iron</keyword>
<evidence type="ECO:0000313" key="9">
    <source>
        <dbReference type="EMBL" id="KRL80515.1"/>
    </source>
</evidence>
<reference evidence="9 10" key="1">
    <citation type="journal article" date="2015" name="Genome Announc.">
        <title>Expanding the biotechnology potential of lactobacilli through comparative genomics of 213 strains and associated genera.</title>
        <authorList>
            <person name="Sun Z."/>
            <person name="Harris H.M."/>
            <person name="McCann A."/>
            <person name="Guo C."/>
            <person name="Argimon S."/>
            <person name="Zhang W."/>
            <person name="Yang X."/>
            <person name="Jeffery I.B."/>
            <person name="Cooney J.C."/>
            <person name="Kagawa T.F."/>
            <person name="Liu W."/>
            <person name="Song Y."/>
            <person name="Salvetti E."/>
            <person name="Wrobel A."/>
            <person name="Rasinkangas P."/>
            <person name="Parkhill J."/>
            <person name="Rea M.C."/>
            <person name="O'Sullivan O."/>
            <person name="Ritari J."/>
            <person name="Douillard F.P."/>
            <person name="Paul Ross R."/>
            <person name="Yang R."/>
            <person name="Briner A.E."/>
            <person name="Felis G.E."/>
            <person name="de Vos W.M."/>
            <person name="Barrangou R."/>
            <person name="Klaenhammer T.R."/>
            <person name="Caufield P.W."/>
            <person name="Cui Y."/>
            <person name="Zhang H."/>
            <person name="O'Toole P.W."/>
        </authorList>
    </citation>
    <scope>NUCLEOTIDE SEQUENCE [LARGE SCALE GENOMIC DNA]</scope>
    <source>
        <strain evidence="9 10">DSM 15833</strain>
    </source>
</reference>
<dbReference type="Pfam" id="PF00266">
    <property type="entry name" value="Aminotran_5"/>
    <property type="match status" value="1"/>
</dbReference>
<dbReference type="PANTHER" id="PTHR11601">
    <property type="entry name" value="CYSTEINE DESULFURYLASE FAMILY MEMBER"/>
    <property type="match status" value="1"/>
</dbReference>
<evidence type="ECO:0000256" key="2">
    <source>
        <dbReference type="ARBA" id="ARBA00006490"/>
    </source>
</evidence>
<dbReference type="Proteomes" id="UP000051048">
    <property type="component" value="Unassembled WGS sequence"/>
</dbReference>
<dbReference type="RefSeq" id="WP_025020958.1">
    <property type="nucleotide sequence ID" value="NZ_AZFH01000057.1"/>
</dbReference>
<protein>
    <submittedName>
        <fullName evidence="9">Cysteine desulfurase</fullName>
    </submittedName>
</protein>
<dbReference type="STRING" id="1423740.FC36_GL002163"/>
<dbReference type="Gene3D" id="3.40.640.10">
    <property type="entry name" value="Type I PLP-dependent aspartate aminotransferase-like (Major domain)"/>
    <property type="match status" value="1"/>
</dbReference>
<comment type="cofactor">
    <cofactor evidence="1 7">
        <name>pyridoxal 5'-phosphate</name>
        <dbReference type="ChEBI" id="CHEBI:597326"/>
    </cofactor>
</comment>
<comment type="similarity">
    <text evidence="2">Belongs to the class-V pyridoxal-phosphate-dependent aminotransferase family. NifS/IscS subfamily.</text>
</comment>
<evidence type="ECO:0000256" key="1">
    <source>
        <dbReference type="ARBA" id="ARBA00001933"/>
    </source>
</evidence>
<dbReference type="PATRIC" id="fig|1423740.3.peg.2347"/>
<dbReference type="InterPro" id="IPR020578">
    <property type="entry name" value="Aminotrans_V_PyrdxlP_BS"/>
</dbReference>
<dbReference type="Gene3D" id="3.90.1150.10">
    <property type="entry name" value="Aspartate Aminotransferase, domain 1"/>
    <property type="match status" value="1"/>
</dbReference>
<dbReference type="PIRSF" id="PIRSF005572">
    <property type="entry name" value="NifS"/>
    <property type="match status" value="1"/>
</dbReference>
<evidence type="ECO:0000313" key="10">
    <source>
        <dbReference type="Proteomes" id="UP000051048"/>
    </source>
</evidence>
<sequence length="382" mass="41872">MIYFDNSATTQVSPEALQTYTTVSQQIWGNPSSLHNLGEKADNLLNQARAQIASLLKVQADEIYFTSGGTEGDNWAIKGTAYEKVQFGKHLITSEVEHPAVLNTMAQLEKQGFEVTYLPVDKKGQVNPADLKAALRQDTILVSVMAVNNEIGAIQPIADLAEVLTDYPKVHFHVDAVQALGKGLGEMLIHPRIDLMTFSGHKFHAPRGIGFMYKKRGRMIAPLLAGGGQEKNLRSGTENVPAIAAMAKAMRLLLTGEEAHVANQQAIRKMIYDHVTQFDKVTMFSGLDQGFAPHILCFTIDGVRGETIVHAFESHDIYISTTSACSSKKGTISGTLNAMHIPEKVATSAVRVSLDENNTLAEAKNFIQVFDQLYEKFLKINS</sequence>
<dbReference type="InterPro" id="IPR000192">
    <property type="entry name" value="Aminotrans_V_dom"/>
</dbReference>
<keyword evidence="6" id="KW-0411">Iron-sulfur</keyword>
<evidence type="ECO:0000256" key="6">
    <source>
        <dbReference type="ARBA" id="ARBA00023014"/>
    </source>
</evidence>
<evidence type="ECO:0000256" key="4">
    <source>
        <dbReference type="ARBA" id="ARBA00022898"/>
    </source>
</evidence>
<dbReference type="GO" id="GO:0046872">
    <property type="term" value="F:metal ion binding"/>
    <property type="evidence" value="ECO:0007669"/>
    <property type="project" value="UniProtKB-KW"/>
</dbReference>
<dbReference type="InterPro" id="IPR015422">
    <property type="entry name" value="PyrdxlP-dep_Trfase_small"/>
</dbReference>
<keyword evidence="4" id="KW-0663">Pyridoxal phosphate</keyword>
<comment type="caution">
    <text evidence="9">The sequence shown here is derived from an EMBL/GenBank/DDBJ whole genome shotgun (WGS) entry which is preliminary data.</text>
</comment>
<evidence type="ECO:0000256" key="7">
    <source>
        <dbReference type="RuleBase" id="RU004504"/>
    </source>
</evidence>
<keyword evidence="3" id="KW-0479">Metal-binding</keyword>
<dbReference type="SUPFAM" id="SSF53383">
    <property type="entry name" value="PLP-dependent transferases"/>
    <property type="match status" value="1"/>
</dbReference>
<proteinExistence type="inferred from homology"/>
<dbReference type="EMBL" id="AZFH01000057">
    <property type="protein sequence ID" value="KRL80515.1"/>
    <property type="molecule type" value="Genomic_DNA"/>
</dbReference>
<dbReference type="PANTHER" id="PTHR11601:SF50">
    <property type="entry name" value="CYSTEINE DESULFURASE ISCS 2-RELATED"/>
    <property type="match status" value="1"/>
</dbReference>
<dbReference type="InterPro" id="IPR015424">
    <property type="entry name" value="PyrdxlP-dep_Trfase"/>
</dbReference>
<gene>
    <name evidence="9" type="ORF">FC36_GL002163</name>
</gene>
<accession>A0A0R1TPX1</accession>
<name>A0A0R1TPX1_9LACO</name>
<evidence type="ECO:0000256" key="5">
    <source>
        <dbReference type="ARBA" id="ARBA00023004"/>
    </source>
</evidence>
<dbReference type="InterPro" id="IPR016454">
    <property type="entry name" value="Cysteine_dSase"/>
</dbReference>
<dbReference type="InterPro" id="IPR015421">
    <property type="entry name" value="PyrdxlP-dep_Trfase_major"/>
</dbReference>
<dbReference type="GO" id="GO:0051536">
    <property type="term" value="F:iron-sulfur cluster binding"/>
    <property type="evidence" value="ECO:0007669"/>
    <property type="project" value="UniProtKB-KW"/>
</dbReference>
<dbReference type="AlphaFoldDB" id="A0A0R1TPX1"/>
<dbReference type="PROSITE" id="PS00595">
    <property type="entry name" value="AA_TRANSFER_CLASS_5"/>
    <property type="match status" value="1"/>
</dbReference>
<organism evidence="9 10">
    <name type="scientific">Ligilactobacillus equi DSM 15833 = JCM 10991</name>
    <dbReference type="NCBI Taxonomy" id="1423740"/>
    <lineage>
        <taxon>Bacteria</taxon>
        <taxon>Bacillati</taxon>
        <taxon>Bacillota</taxon>
        <taxon>Bacilli</taxon>
        <taxon>Lactobacillales</taxon>
        <taxon>Lactobacillaceae</taxon>
        <taxon>Ligilactobacillus</taxon>
    </lineage>
</organism>